<dbReference type="RefSeq" id="WP_108916422.1">
    <property type="nucleotide sequence ID" value="NZ_BGJY01000018.1"/>
</dbReference>
<name>A0A2U1SSS5_METSR</name>
<gene>
    <name evidence="5" type="ORF">C5689_06290</name>
</gene>
<evidence type="ECO:0000313" key="5">
    <source>
        <dbReference type="EMBL" id="PWB94669.1"/>
    </source>
</evidence>
<dbReference type="InterPro" id="IPR054613">
    <property type="entry name" value="Peptidase_S78_dom"/>
</dbReference>
<accession>A0A2U1SSS5</accession>
<dbReference type="Pfam" id="PF04586">
    <property type="entry name" value="Peptidase_S78"/>
    <property type="match status" value="1"/>
</dbReference>
<dbReference type="GO" id="GO:0006508">
    <property type="term" value="P:proteolysis"/>
    <property type="evidence" value="ECO:0007669"/>
    <property type="project" value="UniProtKB-KW"/>
</dbReference>
<dbReference type="EMBL" id="PUIV01000006">
    <property type="protein sequence ID" value="PWB94669.1"/>
    <property type="molecule type" value="Genomic_DNA"/>
</dbReference>
<sequence>MELGCIAVPLELKFDAADKPPGYFEGYGAVFGNMDSHGDVIEPGAFAKSLLERERSGRRLPPMRVMHGKAKWGPSPIGKWLAMAEDKNGLAVAGQLSNMDLESGKEIYGLLKDDVLGGLSIGYQVAPGGSKMGSGRAGEPRRYLKTVHLGEVSIVDDPSNPLSKAYYIKSAGVDATLADEIKTIRDFEDFLRDAGFSRAAAKSIAIRGFKAQPEPRDEDEIGKHIRARFAALASVIAK</sequence>
<evidence type="ECO:0000256" key="2">
    <source>
        <dbReference type="ARBA" id="ARBA00022670"/>
    </source>
</evidence>
<dbReference type="OrthoDB" id="9804926at2"/>
<keyword evidence="2 5" id="KW-0645">Protease</keyword>
<keyword evidence="3" id="KW-0378">Hydrolase</keyword>
<evidence type="ECO:0000313" key="6">
    <source>
        <dbReference type="Proteomes" id="UP000245137"/>
    </source>
</evidence>
<proteinExistence type="predicted"/>
<dbReference type="AlphaFoldDB" id="A0A2U1SSS5"/>
<organism evidence="5 6">
    <name type="scientific">Methylosinus sporium</name>
    <dbReference type="NCBI Taxonomy" id="428"/>
    <lineage>
        <taxon>Bacteria</taxon>
        <taxon>Pseudomonadati</taxon>
        <taxon>Pseudomonadota</taxon>
        <taxon>Alphaproteobacteria</taxon>
        <taxon>Hyphomicrobiales</taxon>
        <taxon>Methylocystaceae</taxon>
        <taxon>Methylosinus</taxon>
    </lineage>
</organism>
<dbReference type="Proteomes" id="UP000245137">
    <property type="component" value="Unassembled WGS sequence"/>
</dbReference>
<keyword evidence="6" id="KW-1185">Reference proteome</keyword>
<feature type="domain" description="Prohead serine protease" evidence="4">
    <location>
        <begin position="23"/>
        <end position="166"/>
    </location>
</feature>
<evidence type="ECO:0000256" key="3">
    <source>
        <dbReference type="ARBA" id="ARBA00022801"/>
    </source>
</evidence>
<comment type="caution">
    <text evidence="5">The sequence shown here is derived from an EMBL/GenBank/DDBJ whole genome shotgun (WGS) entry which is preliminary data.</text>
</comment>
<dbReference type="InterPro" id="IPR006433">
    <property type="entry name" value="Prohead_protease"/>
</dbReference>
<keyword evidence="1" id="KW-1188">Viral release from host cell</keyword>
<protein>
    <submittedName>
        <fullName evidence="5">HK97 family phage prohead protease</fullName>
    </submittedName>
</protein>
<reference evidence="5 6" key="1">
    <citation type="journal article" date="2018" name="Appl. Microbiol. Biotechnol.">
        <title>Co-cultivation of the strictly anaerobic methanogen Methanosarcina barkeri with aerobic methanotrophs in an oxygen-limited membrane bioreactor.</title>
        <authorList>
            <person name="In 't Zandt M.H."/>
            <person name="van den Bosch T.J.M."/>
            <person name="Rijkers R."/>
            <person name="van Kessel M.A.H.J."/>
            <person name="Jetten M.S.M."/>
            <person name="Welte C.U."/>
        </authorList>
    </citation>
    <scope>NUCLEOTIDE SEQUENCE [LARGE SCALE GENOMIC DNA]</scope>
    <source>
        <strain evidence="5 6">DSM 17706</strain>
    </source>
</reference>
<dbReference type="GO" id="GO:0008233">
    <property type="term" value="F:peptidase activity"/>
    <property type="evidence" value="ECO:0007669"/>
    <property type="project" value="UniProtKB-KW"/>
</dbReference>
<evidence type="ECO:0000259" key="4">
    <source>
        <dbReference type="Pfam" id="PF04586"/>
    </source>
</evidence>
<evidence type="ECO:0000256" key="1">
    <source>
        <dbReference type="ARBA" id="ARBA00022612"/>
    </source>
</evidence>
<dbReference type="NCBIfam" id="TIGR01543">
    <property type="entry name" value="proheadase_HK97"/>
    <property type="match status" value="1"/>
</dbReference>